<evidence type="ECO:0000256" key="1">
    <source>
        <dbReference type="SAM" id="Coils"/>
    </source>
</evidence>
<dbReference type="GO" id="GO:0043107">
    <property type="term" value="P:type IV pilus-dependent motility"/>
    <property type="evidence" value="ECO:0007669"/>
    <property type="project" value="InterPro"/>
</dbReference>
<feature type="transmembrane region" description="Helical" evidence="2">
    <location>
        <begin position="12"/>
        <end position="29"/>
    </location>
</feature>
<evidence type="ECO:0000313" key="3">
    <source>
        <dbReference type="EMBL" id="NIR73759.1"/>
    </source>
</evidence>
<keyword evidence="2" id="KW-1133">Transmembrane helix</keyword>
<comment type="caution">
    <text evidence="3">The sequence shown here is derived from an EMBL/GenBank/DDBJ whole genome shotgun (WGS) entry which is preliminary data.</text>
</comment>
<keyword evidence="1" id="KW-0175">Coiled coil</keyword>
<dbReference type="InterPro" id="IPR007445">
    <property type="entry name" value="PilO"/>
</dbReference>
<keyword evidence="2" id="KW-0472">Membrane</keyword>
<dbReference type="InterPro" id="IPR014717">
    <property type="entry name" value="Transl_elong_EF1B/ribsomal_bS6"/>
</dbReference>
<accession>A0AAE4Z5K8</accession>
<evidence type="ECO:0000313" key="4">
    <source>
        <dbReference type="Proteomes" id="UP000702544"/>
    </source>
</evidence>
<dbReference type="GO" id="GO:0043683">
    <property type="term" value="P:type IV pilus assembly"/>
    <property type="evidence" value="ECO:0007669"/>
    <property type="project" value="InterPro"/>
</dbReference>
<organism evidence="3 4">
    <name type="scientific">Candidatus Kutchimonas denitrificans</name>
    <dbReference type="NCBI Taxonomy" id="3056748"/>
    <lineage>
        <taxon>Bacteria</taxon>
        <taxon>Pseudomonadati</taxon>
        <taxon>Gemmatimonadota</taxon>
        <taxon>Gemmatimonadia</taxon>
        <taxon>Candidatus Palauibacterales</taxon>
        <taxon>Candidatus Palauibacteraceae</taxon>
        <taxon>Candidatus Kutchimonas</taxon>
    </lineage>
</organism>
<dbReference type="AlphaFoldDB" id="A0AAE4Z5K8"/>
<keyword evidence="2" id="KW-0812">Transmembrane</keyword>
<feature type="coiled-coil region" evidence="1">
    <location>
        <begin position="34"/>
        <end position="61"/>
    </location>
</feature>
<dbReference type="Pfam" id="PF04350">
    <property type="entry name" value="PilO"/>
    <property type="match status" value="1"/>
</dbReference>
<protein>
    <submittedName>
        <fullName evidence="3">Type 4a pilus biogenesis protein PilO</fullName>
    </submittedName>
</protein>
<dbReference type="PANTHER" id="PTHR39555:SF1">
    <property type="entry name" value="TYPE IV PILUS INNER MEMBRANE COMPONENT PILO"/>
    <property type="match status" value="1"/>
</dbReference>
<sequence length="203" mass="22708">MALLPADPKGRKQALILMLLVVAALWWAAKIYMLDGRTNNIQVAEQRLEELENQNGRARINIARRDDLQSRMALLERQLRIFEEFIPESEEVPELLDAISQQTTLLGLELSRLQPQAAEAGDYYTKQTFQIAVLGDYHAVGRFLARIASLPRIIKPTNVQISLAPRSRATRDMEAPLEVSFVIETFVLGATPTTPVTQGASRG</sequence>
<proteinExistence type="predicted"/>
<evidence type="ECO:0000256" key="2">
    <source>
        <dbReference type="SAM" id="Phobius"/>
    </source>
</evidence>
<gene>
    <name evidence="3" type="primary">pilO</name>
    <name evidence="3" type="ORF">GWO12_01390</name>
</gene>
<dbReference type="Gene3D" id="3.30.70.60">
    <property type="match status" value="1"/>
</dbReference>
<dbReference type="EMBL" id="JAACAK010000012">
    <property type="protein sequence ID" value="NIR73759.1"/>
    <property type="molecule type" value="Genomic_DNA"/>
</dbReference>
<dbReference type="Proteomes" id="UP000702544">
    <property type="component" value="Unassembled WGS sequence"/>
</dbReference>
<dbReference type="PANTHER" id="PTHR39555">
    <property type="entry name" value="FIMBRIAL ASSEMBLY PROTEIN PILO-LIKE PROTEIN-RELATED"/>
    <property type="match status" value="1"/>
</dbReference>
<name>A0AAE4Z5K8_9BACT</name>
<reference evidence="3 4" key="1">
    <citation type="submission" date="2020-01" db="EMBL/GenBank/DDBJ databases">
        <title>Genomes assembled from Gulf of Kutch pelagic sediment metagenomes.</title>
        <authorList>
            <person name="Chandrashekar M."/>
            <person name="Mahajan M.S."/>
            <person name="Dave K.J."/>
            <person name="Vatsa P."/>
            <person name="Nathani N.M."/>
        </authorList>
    </citation>
    <scope>NUCLEOTIDE SEQUENCE [LARGE SCALE GENOMIC DNA]</scope>
    <source>
        <strain evidence="3">KS3-K002</strain>
    </source>
</reference>